<dbReference type="CDD" id="cd04301">
    <property type="entry name" value="NAT_SF"/>
    <property type="match status" value="1"/>
</dbReference>
<dbReference type="PANTHER" id="PTHR43877">
    <property type="entry name" value="AMINOALKYLPHOSPHONATE N-ACETYLTRANSFERASE-RELATED-RELATED"/>
    <property type="match status" value="1"/>
</dbReference>
<dbReference type="InterPro" id="IPR016181">
    <property type="entry name" value="Acyl_CoA_acyltransferase"/>
</dbReference>
<comment type="caution">
    <text evidence="4">The sequence shown here is derived from an EMBL/GenBank/DDBJ whole genome shotgun (WGS) entry which is preliminary data.</text>
</comment>
<evidence type="ECO:0000313" key="4">
    <source>
        <dbReference type="EMBL" id="MCS0591209.1"/>
    </source>
</evidence>
<feature type="domain" description="N-acetyltransferase" evidence="3">
    <location>
        <begin position="1"/>
        <end position="178"/>
    </location>
</feature>
<proteinExistence type="predicted"/>
<name>A0ABT2AAI7_9BURK</name>
<dbReference type="InterPro" id="IPR050832">
    <property type="entry name" value="Bact_Acetyltransf"/>
</dbReference>
<dbReference type="Pfam" id="PF00583">
    <property type="entry name" value="Acetyltransf_1"/>
    <property type="match status" value="1"/>
</dbReference>
<dbReference type="RefSeq" id="WP_258846978.1">
    <property type="nucleotide sequence ID" value="NZ_JANUGX010000024.1"/>
</dbReference>
<dbReference type="PANTHER" id="PTHR43877:SF1">
    <property type="entry name" value="ACETYLTRANSFERASE"/>
    <property type="match status" value="1"/>
</dbReference>
<keyword evidence="2" id="KW-0012">Acyltransferase</keyword>
<evidence type="ECO:0000256" key="1">
    <source>
        <dbReference type="ARBA" id="ARBA00022679"/>
    </source>
</evidence>
<dbReference type="EMBL" id="JANUGX010000024">
    <property type="protein sequence ID" value="MCS0591209.1"/>
    <property type="molecule type" value="Genomic_DNA"/>
</dbReference>
<dbReference type="Proteomes" id="UP001205560">
    <property type="component" value="Unassembled WGS sequence"/>
</dbReference>
<dbReference type="PROSITE" id="PS51186">
    <property type="entry name" value="GNAT"/>
    <property type="match status" value="1"/>
</dbReference>
<dbReference type="Gene3D" id="3.40.630.30">
    <property type="match status" value="1"/>
</dbReference>
<keyword evidence="5" id="KW-1185">Reference proteome</keyword>
<sequence>MKIRPAEAADLPAFFVYLDDHLRDNGADGTPLFQPLSRAQSQLPPGLKASFVDGLAISVGEPRWRRLWLALDARGSIAGHVDLRARPEPGARHRAMLGMGVHRAYRRRGLGAQLLATAIDWARQQDGLKWVDLEVLAENHPAVALYLRAGFAMTARIEDMLEIDGVSHDLSYMRYRLR</sequence>
<keyword evidence="1" id="KW-0808">Transferase</keyword>
<reference evidence="4 5" key="1">
    <citation type="submission" date="2022-08" db="EMBL/GenBank/DDBJ databases">
        <title>Reclassification of Massilia species as members of the genera Telluria, Duganella, Pseudoduganella, Mokoshia gen. nov. and Zemynaea gen. nov. using orthogonal and non-orthogonal genome-based approaches.</title>
        <authorList>
            <person name="Bowman J.P."/>
        </authorList>
    </citation>
    <scope>NUCLEOTIDE SEQUENCE [LARGE SCALE GENOMIC DNA]</scope>
    <source>
        <strain evidence="4 5">LMG 28164</strain>
    </source>
</reference>
<gene>
    <name evidence="4" type="ORF">NX782_18635</name>
</gene>
<protein>
    <submittedName>
        <fullName evidence="4">GNAT family N-acetyltransferase</fullName>
    </submittedName>
</protein>
<dbReference type="SUPFAM" id="SSF55729">
    <property type="entry name" value="Acyl-CoA N-acyltransferases (Nat)"/>
    <property type="match status" value="1"/>
</dbReference>
<evidence type="ECO:0000256" key="2">
    <source>
        <dbReference type="ARBA" id="ARBA00023315"/>
    </source>
</evidence>
<organism evidence="4 5">
    <name type="scientific">Massilia norwichensis</name>
    <dbReference type="NCBI Taxonomy" id="1442366"/>
    <lineage>
        <taxon>Bacteria</taxon>
        <taxon>Pseudomonadati</taxon>
        <taxon>Pseudomonadota</taxon>
        <taxon>Betaproteobacteria</taxon>
        <taxon>Burkholderiales</taxon>
        <taxon>Oxalobacteraceae</taxon>
        <taxon>Telluria group</taxon>
        <taxon>Massilia</taxon>
    </lineage>
</organism>
<dbReference type="InterPro" id="IPR000182">
    <property type="entry name" value="GNAT_dom"/>
</dbReference>
<evidence type="ECO:0000313" key="5">
    <source>
        <dbReference type="Proteomes" id="UP001205560"/>
    </source>
</evidence>
<evidence type="ECO:0000259" key="3">
    <source>
        <dbReference type="PROSITE" id="PS51186"/>
    </source>
</evidence>
<accession>A0ABT2AAI7</accession>